<keyword evidence="1" id="KW-0175">Coiled coil</keyword>
<dbReference type="Proteomes" id="UP000266841">
    <property type="component" value="Unassembled WGS sequence"/>
</dbReference>
<evidence type="ECO:0000313" key="4">
    <source>
        <dbReference type="Proteomes" id="UP000266841"/>
    </source>
</evidence>
<feature type="region of interest" description="Disordered" evidence="2">
    <location>
        <begin position="63"/>
        <end position="86"/>
    </location>
</feature>
<dbReference type="OrthoDB" id="1932312at2759"/>
<evidence type="ECO:0000256" key="2">
    <source>
        <dbReference type="SAM" id="MobiDB-lite"/>
    </source>
</evidence>
<feature type="coiled-coil region" evidence="1">
    <location>
        <begin position="27"/>
        <end position="61"/>
    </location>
</feature>
<accession>K0SF47</accession>
<proteinExistence type="predicted"/>
<feature type="non-terminal residue" evidence="3">
    <location>
        <position position="86"/>
    </location>
</feature>
<reference evidence="3 4" key="1">
    <citation type="journal article" date="2012" name="Genome Biol.">
        <title>Genome and low-iron response of an oceanic diatom adapted to chronic iron limitation.</title>
        <authorList>
            <person name="Lommer M."/>
            <person name="Specht M."/>
            <person name="Roy A.S."/>
            <person name="Kraemer L."/>
            <person name="Andreson R."/>
            <person name="Gutowska M.A."/>
            <person name="Wolf J."/>
            <person name="Bergner S.V."/>
            <person name="Schilhabel M.B."/>
            <person name="Klostermeier U.C."/>
            <person name="Beiko R.G."/>
            <person name="Rosenstiel P."/>
            <person name="Hippler M."/>
            <person name="Laroche J."/>
        </authorList>
    </citation>
    <scope>NUCLEOTIDE SEQUENCE [LARGE SCALE GENOMIC DNA]</scope>
    <source>
        <strain evidence="3 4">CCMP1005</strain>
    </source>
</reference>
<comment type="caution">
    <text evidence="3">The sequence shown here is derived from an EMBL/GenBank/DDBJ whole genome shotgun (WGS) entry which is preliminary data.</text>
</comment>
<organism evidence="3 4">
    <name type="scientific">Thalassiosira oceanica</name>
    <name type="common">Marine diatom</name>
    <dbReference type="NCBI Taxonomy" id="159749"/>
    <lineage>
        <taxon>Eukaryota</taxon>
        <taxon>Sar</taxon>
        <taxon>Stramenopiles</taxon>
        <taxon>Ochrophyta</taxon>
        <taxon>Bacillariophyta</taxon>
        <taxon>Coscinodiscophyceae</taxon>
        <taxon>Thalassiosirophycidae</taxon>
        <taxon>Thalassiosirales</taxon>
        <taxon>Thalassiosiraceae</taxon>
        <taxon>Thalassiosira</taxon>
    </lineage>
</organism>
<dbReference type="EMBL" id="AGNL01022673">
    <property type="protein sequence ID" value="EJK59581.1"/>
    <property type="molecule type" value="Genomic_DNA"/>
</dbReference>
<evidence type="ECO:0000256" key="1">
    <source>
        <dbReference type="SAM" id="Coils"/>
    </source>
</evidence>
<sequence>MDLLGDIGNADQLTSAREENKVLTDKCKEQSIRIHELKMQVEELKTKNLQLEAELEIYRSEFGGATSNQESKEALLDDGDDEANDF</sequence>
<gene>
    <name evidence="3" type="ORF">THAOC_20172</name>
</gene>
<protein>
    <submittedName>
        <fullName evidence="3">Uncharacterized protein</fullName>
    </submittedName>
</protein>
<feature type="compositionally biased region" description="Acidic residues" evidence="2">
    <location>
        <begin position="76"/>
        <end position="86"/>
    </location>
</feature>
<keyword evidence="4" id="KW-1185">Reference proteome</keyword>
<name>K0SF47_THAOC</name>
<dbReference type="AlphaFoldDB" id="K0SF47"/>
<evidence type="ECO:0000313" key="3">
    <source>
        <dbReference type="EMBL" id="EJK59581.1"/>
    </source>
</evidence>